<feature type="transmembrane region" description="Helical" evidence="10">
    <location>
        <begin position="6"/>
        <end position="25"/>
    </location>
</feature>
<dbReference type="UniPathway" id="UPA00085"/>
<dbReference type="InterPro" id="IPR003811">
    <property type="entry name" value="G3P_acylTferase_PlsY"/>
</dbReference>
<comment type="catalytic activity">
    <reaction evidence="10">
        <text>an acyl phosphate + sn-glycerol 3-phosphate = a 1-acyl-sn-glycero-3-phosphate + phosphate</text>
        <dbReference type="Rhea" id="RHEA:34075"/>
        <dbReference type="ChEBI" id="CHEBI:43474"/>
        <dbReference type="ChEBI" id="CHEBI:57597"/>
        <dbReference type="ChEBI" id="CHEBI:57970"/>
        <dbReference type="ChEBI" id="CHEBI:59918"/>
        <dbReference type="EC" id="2.3.1.275"/>
    </reaction>
</comment>
<evidence type="ECO:0000313" key="12">
    <source>
        <dbReference type="Proteomes" id="UP000248079"/>
    </source>
</evidence>
<feature type="transmembrane region" description="Helical" evidence="10">
    <location>
        <begin position="146"/>
        <end position="165"/>
    </location>
</feature>
<dbReference type="GO" id="GO:0043772">
    <property type="term" value="F:acyl-phosphate glycerol-3-phosphate acyltransferase activity"/>
    <property type="evidence" value="ECO:0007669"/>
    <property type="project" value="UniProtKB-UniRule"/>
</dbReference>
<dbReference type="NCBIfam" id="TIGR00023">
    <property type="entry name" value="glycerol-3-phosphate 1-O-acyltransferase PlsY"/>
    <property type="match status" value="1"/>
</dbReference>
<keyword evidence="3 10" id="KW-0808">Transferase</keyword>
<organism evidence="11 12">
    <name type="scientific">Marinifilum breve</name>
    <dbReference type="NCBI Taxonomy" id="2184082"/>
    <lineage>
        <taxon>Bacteria</taxon>
        <taxon>Pseudomonadati</taxon>
        <taxon>Bacteroidota</taxon>
        <taxon>Bacteroidia</taxon>
        <taxon>Marinilabiliales</taxon>
        <taxon>Marinifilaceae</taxon>
    </lineage>
</organism>
<name>A0A2V3ZW92_9BACT</name>
<keyword evidence="8 10" id="KW-0594">Phospholipid biosynthesis</keyword>
<feature type="transmembrane region" description="Helical" evidence="10">
    <location>
        <begin position="171"/>
        <end position="188"/>
    </location>
</feature>
<dbReference type="EC" id="2.3.1.275" evidence="10"/>
<reference evidence="11 12" key="1">
    <citation type="submission" date="2018-05" db="EMBL/GenBank/DDBJ databases">
        <title>Marinifilum breve JC075T sp. nov., a marine bacterium isolated from Yongle Blue Hole in the South China Sea.</title>
        <authorList>
            <person name="Fu T."/>
        </authorList>
    </citation>
    <scope>NUCLEOTIDE SEQUENCE [LARGE SCALE GENOMIC DNA]</scope>
    <source>
        <strain evidence="11 12">JC075</strain>
    </source>
</reference>
<feature type="transmembrane region" description="Helical" evidence="10">
    <location>
        <begin position="119"/>
        <end position="139"/>
    </location>
</feature>
<keyword evidence="4 10" id="KW-0812">Transmembrane</keyword>
<evidence type="ECO:0000313" key="11">
    <source>
        <dbReference type="EMBL" id="PXX96836.1"/>
    </source>
</evidence>
<dbReference type="PANTHER" id="PTHR30309:SF0">
    <property type="entry name" value="GLYCEROL-3-PHOSPHATE ACYLTRANSFERASE-RELATED"/>
    <property type="match status" value="1"/>
</dbReference>
<dbReference type="EMBL" id="QFLI01000011">
    <property type="protein sequence ID" value="PXX96836.1"/>
    <property type="molecule type" value="Genomic_DNA"/>
</dbReference>
<dbReference type="GO" id="GO:0005886">
    <property type="term" value="C:plasma membrane"/>
    <property type="evidence" value="ECO:0007669"/>
    <property type="project" value="UniProtKB-SubCell"/>
</dbReference>
<keyword evidence="6 10" id="KW-0443">Lipid metabolism</keyword>
<feature type="transmembrane region" description="Helical" evidence="10">
    <location>
        <begin position="88"/>
        <end position="107"/>
    </location>
</feature>
<evidence type="ECO:0000256" key="10">
    <source>
        <dbReference type="HAMAP-Rule" id="MF_01043"/>
    </source>
</evidence>
<dbReference type="OrthoDB" id="9777124at2"/>
<comment type="similarity">
    <text evidence="10">Belongs to the PlsY family.</text>
</comment>
<dbReference type="HAMAP" id="MF_01043">
    <property type="entry name" value="PlsY"/>
    <property type="match status" value="1"/>
</dbReference>
<comment type="caution">
    <text evidence="11">The sequence shown here is derived from an EMBL/GenBank/DDBJ whole genome shotgun (WGS) entry which is preliminary data.</text>
</comment>
<keyword evidence="12" id="KW-1185">Reference proteome</keyword>
<comment type="subcellular location">
    <subcellularLocation>
        <location evidence="10">Cell membrane</location>
        <topology evidence="10">Multi-pass membrane protein</topology>
    </subcellularLocation>
</comment>
<keyword evidence="9 10" id="KW-1208">Phospholipid metabolism</keyword>
<sequence length="200" mass="22077">MTFFWDYALILIAYMLGSFPAGYVYTKISTGKDIRNFGSGNIGSTNVKRIAGSKISIYTQITDMAKGLLPVLFVLLIQEYQLLSISQLLIYFVALATILGHNFSFALKFKGGKGVNTTLGASVLIAPISVFISVAIYFIVKKGFKFVSLGSMAIAICLPLSAYFLGRDQHTILYLLACSLFIFVRHTANIKRLFKGTELR</sequence>
<keyword evidence="11" id="KW-0012">Acyltransferase</keyword>
<dbReference type="Proteomes" id="UP000248079">
    <property type="component" value="Unassembled WGS sequence"/>
</dbReference>
<evidence type="ECO:0000256" key="1">
    <source>
        <dbReference type="ARBA" id="ARBA00022475"/>
    </source>
</evidence>
<evidence type="ECO:0000256" key="9">
    <source>
        <dbReference type="ARBA" id="ARBA00023264"/>
    </source>
</evidence>
<comment type="pathway">
    <text evidence="10">Lipid metabolism; phospholipid metabolism.</text>
</comment>
<keyword evidence="1 10" id="KW-1003">Cell membrane</keyword>
<accession>A0A2V3ZW92</accession>
<comment type="subunit">
    <text evidence="10">Probably interacts with PlsX.</text>
</comment>
<evidence type="ECO:0000256" key="7">
    <source>
        <dbReference type="ARBA" id="ARBA00023136"/>
    </source>
</evidence>
<protein>
    <recommendedName>
        <fullName evidence="10">Glycerol-3-phosphate acyltransferase</fullName>
    </recommendedName>
    <alternativeName>
        <fullName evidence="10">Acyl-PO4 G3P acyltransferase</fullName>
    </alternativeName>
    <alternativeName>
        <fullName evidence="10">Acyl-phosphate--glycerol-3-phosphate acyltransferase</fullName>
    </alternativeName>
    <alternativeName>
        <fullName evidence="10">G3P acyltransferase</fullName>
        <shortName evidence="10">GPAT</shortName>
        <ecNumber evidence="10">2.3.1.275</ecNumber>
    </alternativeName>
    <alternativeName>
        <fullName evidence="10">Lysophosphatidic acid synthase</fullName>
        <shortName evidence="10">LPA synthase</shortName>
    </alternativeName>
</protein>
<proteinExistence type="inferred from homology"/>
<dbReference type="Pfam" id="PF02660">
    <property type="entry name" value="G3P_acyltransf"/>
    <property type="match status" value="1"/>
</dbReference>
<keyword evidence="2 10" id="KW-0444">Lipid biosynthesis</keyword>
<evidence type="ECO:0000256" key="6">
    <source>
        <dbReference type="ARBA" id="ARBA00023098"/>
    </source>
</evidence>
<comment type="function">
    <text evidence="10">Catalyzes the transfer of an acyl group from acyl-phosphate (acyl-PO(4)) to glycerol-3-phosphate (G3P) to form lysophosphatidic acid (LPA). This enzyme utilizes acyl-phosphate as fatty acyl donor, but not acyl-CoA or acyl-ACP.</text>
</comment>
<evidence type="ECO:0000256" key="2">
    <source>
        <dbReference type="ARBA" id="ARBA00022516"/>
    </source>
</evidence>
<dbReference type="RefSeq" id="WP_110362807.1">
    <property type="nucleotide sequence ID" value="NZ_QFLI01000011.1"/>
</dbReference>
<dbReference type="AlphaFoldDB" id="A0A2V3ZW92"/>
<evidence type="ECO:0000256" key="8">
    <source>
        <dbReference type="ARBA" id="ARBA00023209"/>
    </source>
</evidence>
<dbReference type="PANTHER" id="PTHR30309">
    <property type="entry name" value="INNER MEMBRANE PROTEIN YGIH"/>
    <property type="match status" value="1"/>
</dbReference>
<keyword evidence="7 10" id="KW-0472">Membrane</keyword>
<dbReference type="SMART" id="SM01207">
    <property type="entry name" value="G3P_acyltransf"/>
    <property type="match status" value="1"/>
</dbReference>
<evidence type="ECO:0000256" key="5">
    <source>
        <dbReference type="ARBA" id="ARBA00022989"/>
    </source>
</evidence>
<dbReference type="GO" id="GO:0008654">
    <property type="term" value="P:phospholipid biosynthetic process"/>
    <property type="evidence" value="ECO:0007669"/>
    <property type="project" value="UniProtKB-UniRule"/>
</dbReference>
<gene>
    <name evidence="10 11" type="primary">plsY</name>
    <name evidence="11" type="ORF">DF185_19540</name>
</gene>
<keyword evidence="5 10" id="KW-1133">Transmembrane helix</keyword>
<evidence type="ECO:0000256" key="4">
    <source>
        <dbReference type="ARBA" id="ARBA00022692"/>
    </source>
</evidence>
<evidence type="ECO:0000256" key="3">
    <source>
        <dbReference type="ARBA" id="ARBA00022679"/>
    </source>
</evidence>